<sequence>MSYESAVAAIRNAFKIAWGATTKVAYDDVKFDIPNSETWVRLKIAHVDGYQASIGSPSSNKFRREGLITAQIFQPQGNASKDARKKADLIIPIFQGKQISGITFYDVQAREIGNDGAGWHQINVLSKFYYDVIA</sequence>
<name>A0A2P8FP87_9BACT</name>
<evidence type="ECO:0000313" key="1">
    <source>
        <dbReference type="EMBL" id="PSL23475.1"/>
    </source>
</evidence>
<proteinExistence type="predicted"/>
<organism evidence="1 2">
    <name type="scientific">Dyadobacter jiangsuensis</name>
    <dbReference type="NCBI Taxonomy" id="1591085"/>
    <lineage>
        <taxon>Bacteria</taxon>
        <taxon>Pseudomonadati</taxon>
        <taxon>Bacteroidota</taxon>
        <taxon>Cytophagia</taxon>
        <taxon>Cytophagales</taxon>
        <taxon>Spirosomataceae</taxon>
        <taxon>Dyadobacter</taxon>
    </lineage>
</organism>
<dbReference type="InterPro" id="IPR025395">
    <property type="entry name" value="Phage_tail_terminator-like"/>
</dbReference>
<dbReference type="Gene3D" id="3.30.2000.20">
    <property type="match status" value="1"/>
</dbReference>
<dbReference type="RefSeq" id="WP_106598602.1">
    <property type="nucleotide sequence ID" value="NZ_PYAS01000016.1"/>
</dbReference>
<keyword evidence="2" id="KW-1185">Reference proteome</keyword>
<dbReference type="EMBL" id="PYAS01000016">
    <property type="protein sequence ID" value="PSL23475.1"/>
    <property type="molecule type" value="Genomic_DNA"/>
</dbReference>
<evidence type="ECO:0000313" key="2">
    <source>
        <dbReference type="Proteomes" id="UP000241964"/>
    </source>
</evidence>
<dbReference type="OrthoDB" id="6649503at2"/>
<dbReference type="AlphaFoldDB" id="A0A2P8FP87"/>
<comment type="caution">
    <text evidence="1">The sequence shown here is derived from an EMBL/GenBank/DDBJ whole genome shotgun (WGS) entry which is preliminary data.</text>
</comment>
<gene>
    <name evidence="1" type="ORF">CLV60_11630</name>
</gene>
<dbReference type="Proteomes" id="UP000241964">
    <property type="component" value="Unassembled WGS sequence"/>
</dbReference>
<protein>
    <submittedName>
        <fullName evidence="1">Uncharacterized protein DUF4128</fullName>
    </submittedName>
</protein>
<accession>A0A2P8FP87</accession>
<reference evidence="1 2" key="1">
    <citation type="submission" date="2018-03" db="EMBL/GenBank/DDBJ databases">
        <title>Genomic Encyclopedia of Archaeal and Bacterial Type Strains, Phase II (KMG-II): from individual species to whole genera.</title>
        <authorList>
            <person name="Goeker M."/>
        </authorList>
    </citation>
    <scope>NUCLEOTIDE SEQUENCE [LARGE SCALE GENOMIC DNA]</scope>
    <source>
        <strain evidence="1 2">DSM 29057</strain>
    </source>
</reference>
<dbReference type="Pfam" id="PF13554">
    <property type="entry name" value="Phage_tail_terminator_5"/>
    <property type="match status" value="1"/>
</dbReference>